<dbReference type="RefSeq" id="WP_030445572.1">
    <property type="nucleotide sequence ID" value="NZ_AP023354.1"/>
</dbReference>
<evidence type="ECO:0000259" key="3">
    <source>
        <dbReference type="SMART" id="SM00701"/>
    </source>
</evidence>
<evidence type="ECO:0000256" key="1">
    <source>
        <dbReference type="ARBA" id="ARBA00007553"/>
    </source>
</evidence>
<dbReference type="Pfam" id="PF01510">
    <property type="entry name" value="Amidase_2"/>
    <property type="match status" value="1"/>
</dbReference>
<dbReference type="CDD" id="cd06583">
    <property type="entry name" value="PGRP"/>
    <property type="match status" value="1"/>
</dbReference>
<dbReference type="AlphaFoldDB" id="A0A810L564"/>
<dbReference type="OrthoDB" id="514320at2"/>
<evidence type="ECO:0000313" key="4">
    <source>
        <dbReference type="EMBL" id="BCJ29258.1"/>
    </source>
</evidence>
<name>A0A810L564_9ACTN</name>
<keyword evidence="5" id="KW-1185">Reference proteome</keyword>
<dbReference type="KEGG" id="aser:Asera_33660"/>
<dbReference type="EMBL" id="AP023354">
    <property type="protein sequence ID" value="BCJ29258.1"/>
    <property type="molecule type" value="Genomic_DNA"/>
</dbReference>
<protein>
    <recommendedName>
        <fullName evidence="6">Peptidoglycan hydrolase-like protein with peptidoglycan-binding domain</fullName>
    </recommendedName>
</protein>
<dbReference type="GO" id="GO:0008745">
    <property type="term" value="F:N-acetylmuramoyl-L-alanine amidase activity"/>
    <property type="evidence" value="ECO:0007669"/>
    <property type="project" value="InterPro"/>
</dbReference>
<gene>
    <name evidence="4" type="ORF">Asera_33660</name>
</gene>
<dbReference type="PANTHER" id="PTHR11022">
    <property type="entry name" value="PEPTIDOGLYCAN RECOGNITION PROTEIN"/>
    <property type="match status" value="1"/>
</dbReference>
<reference evidence="4" key="1">
    <citation type="submission" date="2020-08" db="EMBL/GenBank/DDBJ databases">
        <title>Whole genome shotgun sequence of Actinocatenispora sera NBRC 101916.</title>
        <authorList>
            <person name="Komaki H."/>
            <person name="Tamura T."/>
        </authorList>
    </citation>
    <scope>NUCLEOTIDE SEQUENCE</scope>
    <source>
        <strain evidence="4">NBRC 101916</strain>
    </source>
</reference>
<comment type="similarity">
    <text evidence="1">Belongs to the N-acetylmuramoyl-L-alanine amidase 2 family.</text>
</comment>
<feature type="domain" description="N-acetylmuramoyl-L-alanine amidase" evidence="2">
    <location>
        <begin position="74"/>
        <end position="220"/>
    </location>
</feature>
<dbReference type="PROSITE" id="PS51318">
    <property type="entry name" value="TAT"/>
    <property type="match status" value="1"/>
</dbReference>
<dbReference type="InterPro" id="IPR002502">
    <property type="entry name" value="Amidase_domain"/>
</dbReference>
<dbReference type="Proteomes" id="UP000680750">
    <property type="component" value="Chromosome"/>
</dbReference>
<dbReference type="Pfam" id="PF01471">
    <property type="entry name" value="PG_binding_1"/>
    <property type="match status" value="2"/>
</dbReference>
<dbReference type="GO" id="GO:0008270">
    <property type="term" value="F:zinc ion binding"/>
    <property type="evidence" value="ECO:0007669"/>
    <property type="project" value="InterPro"/>
</dbReference>
<dbReference type="SUPFAM" id="SSF47090">
    <property type="entry name" value="PGBD-like"/>
    <property type="match status" value="2"/>
</dbReference>
<dbReference type="InterPro" id="IPR006619">
    <property type="entry name" value="PGRP_domain_met/bac"/>
</dbReference>
<organism evidence="4 5">
    <name type="scientific">Actinocatenispora sera</name>
    <dbReference type="NCBI Taxonomy" id="390989"/>
    <lineage>
        <taxon>Bacteria</taxon>
        <taxon>Bacillati</taxon>
        <taxon>Actinomycetota</taxon>
        <taxon>Actinomycetes</taxon>
        <taxon>Micromonosporales</taxon>
        <taxon>Micromonosporaceae</taxon>
        <taxon>Actinocatenispora</taxon>
    </lineage>
</organism>
<dbReference type="GO" id="GO:0009253">
    <property type="term" value="P:peptidoglycan catabolic process"/>
    <property type="evidence" value="ECO:0007669"/>
    <property type="project" value="InterPro"/>
</dbReference>
<evidence type="ECO:0000259" key="2">
    <source>
        <dbReference type="SMART" id="SM00644"/>
    </source>
</evidence>
<dbReference type="SMART" id="SM00644">
    <property type="entry name" value="Ami_2"/>
    <property type="match status" value="1"/>
</dbReference>
<dbReference type="InterPro" id="IPR002477">
    <property type="entry name" value="Peptidoglycan-bd-like"/>
</dbReference>
<evidence type="ECO:0008006" key="6">
    <source>
        <dbReference type="Google" id="ProtNLM"/>
    </source>
</evidence>
<dbReference type="InterPro" id="IPR036505">
    <property type="entry name" value="Amidase/PGRP_sf"/>
</dbReference>
<feature type="domain" description="Peptidoglycan recognition protein family" evidence="3">
    <location>
        <begin position="60"/>
        <end position="214"/>
    </location>
</feature>
<dbReference type="InterPro" id="IPR036365">
    <property type="entry name" value="PGBD-like_sf"/>
</dbReference>
<dbReference type="SUPFAM" id="SSF55846">
    <property type="entry name" value="N-acetylmuramoyl-L-alanine amidase-like"/>
    <property type="match status" value="1"/>
</dbReference>
<dbReference type="PANTHER" id="PTHR11022:SF41">
    <property type="entry name" value="PEPTIDOGLYCAN-RECOGNITION PROTEIN LC-RELATED"/>
    <property type="match status" value="1"/>
</dbReference>
<dbReference type="InterPro" id="IPR015510">
    <property type="entry name" value="PGRP"/>
</dbReference>
<dbReference type="SMART" id="SM00701">
    <property type="entry name" value="PGRP"/>
    <property type="match status" value="1"/>
</dbReference>
<dbReference type="InterPro" id="IPR006311">
    <property type="entry name" value="TAT_signal"/>
</dbReference>
<accession>A0A810L564</accession>
<dbReference type="InterPro" id="IPR036366">
    <property type="entry name" value="PGBDSf"/>
</dbReference>
<dbReference type="Gene3D" id="3.40.80.10">
    <property type="entry name" value="Peptidoglycan recognition protein-like"/>
    <property type="match status" value="1"/>
</dbReference>
<dbReference type="Gene3D" id="1.10.101.10">
    <property type="entry name" value="PGBD-like superfamily/PGBD"/>
    <property type="match status" value="2"/>
</dbReference>
<sequence>MSHDRAELDRRTLLKATLGTATVAVVGGGLGLASAAAAGADPASTRRTSAAAIRPNSELDTIIGCDEWGARPPSSAIQLSGNVTNKIIVHHMAFPNSTDYSEAHAKQLARDCQDLHMDTNGWADTGQHFTVSRGGYVLEGRHRSLETLTAGKQQVVAAHCPGENGNAIGIENEGTYVTVTPPAALVTSLTALCVTVCQQYGLHAYDIFGHWDFRDTECPGIAFYRMFPGIRRSVQAGLGESASSAPARRWPDIWKFVGGPVVKLAQHLLNARGYQLAADGVFGADTVSAVQDWQARNSLPVDQDATLTTRTWETLVAPLAPGDTGERVLGVQQLLQHKGYDQVSASGTYDTATAAAIANLQGLHHVTVNGLVGLETWCALSGGIVRTALMAG</sequence>
<evidence type="ECO:0000313" key="5">
    <source>
        <dbReference type="Proteomes" id="UP000680750"/>
    </source>
</evidence>
<proteinExistence type="inferred from homology"/>